<gene>
    <name evidence="2" type="ORF">KPC_3167</name>
</gene>
<keyword evidence="1" id="KW-0732">Signal</keyword>
<protein>
    <submittedName>
        <fullName evidence="2">Uncharacterized protein</fullName>
    </submittedName>
</protein>
<dbReference type="RefSeq" id="WP_121975402.1">
    <property type="nucleotide sequence ID" value="NZ_OOGT01000200.1"/>
</dbReference>
<feature type="chain" id="PRO_5015775929" evidence="1">
    <location>
        <begin position="26"/>
        <end position="459"/>
    </location>
</feature>
<proteinExistence type="predicted"/>
<name>A0A2U3N367_9GAMM</name>
<organism evidence="2 3">
    <name type="scientific">Acinetobacter stercoris</name>
    <dbReference type="NCBI Taxonomy" id="2126983"/>
    <lineage>
        <taxon>Bacteria</taxon>
        <taxon>Pseudomonadati</taxon>
        <taxon>Pseudomonadota</taxon>
        <taxon>Gammaproteobacteria</taxon>
        <taxon>Moraxellales</taxon>
        <taxon>Moraxellaceae</taxon>
        <taxon>Acinetobacter</taxon>
    </lineage>
</organism>
<sequence>MDNASKKVCQLSLILFLSSISLVSAHSFAEAHGMKKLNDSELAEVQGQALMSLSYLAPTDSANKMQGQGIGFYKLGMEAELELNANIKKLQLGCGGVNGANGCDIDIDSLSLSGAPTSYDVNGNPVFSNSRASTSALIKNPFIQFAIKNPNSASTRTVQGIQLSAEAINGFLTAGVDNLGNPKDGIRSLSGYMKIAPTTGVAKTSATVFGKDSSQILSGNLIINTIWNNNRSFVSQPDQSQGLTIPSMNVPFNVPQITVNGVRQSQAVVDNIVATVPSIQLNRDSGSIQVKLNSPVLWVQGAKFYMDSGSSIDNLKMNITFEQDLNMIHNIPLQGTAGYLSLQAQDIIWPGANSDDIAKKGWWLSFKDPINIGKLNPSNEVDISDVLPQVATKVSQVLTNNPIYIGLGSSVGAAFGLPIYKNVGSIDLSGSGAANLTLKNQILQNQQVKSNCHGSLNFC</sequence>
<evidence type="ECO:0000256" key="1">
    <source>
        <dbReference type="SAM" id="SignalP"/>
    </source>
</evidence>
<dbReference type="InParanoid" id="A0A2U3N367"/>
<dbReference type="AlphaFoldDB" id="A0A2U3N367"/>
<dbReference type="EMBL" id="OOGT01000200">
    <property type="protein sequence ID" value="SPL71989.1"/>
    <property type="molecule type" value="Genomic_DNA"/>
</dbReference>
<evidence type="ECO:0000313" key="2">
    <source>
        <dbReference type="EMBL" id="SPL71989.1"/>
    </source>
</evidence>
<reference evidence="3" key="1">
    <citation type="submission" date="2018-03" db="EMBL/GenBank/DDBJ databases">
        <authorList>
            <person name="Blom J."/>
        </authorList>
    </citation>
    <scope>NUCLEOTIDE SEQUENCE [LARGE SCALE GENOMIC DNA]</scope>
    <source>
        <strain evidence="3">KPC-SM-21</strain>
    </source>
</reference>
<keyword evidence="3" id="KW-1185">Reference proteome</keyword>
<feature type="signal peptide" evidence="1">
    <location>
        <begin position="1"/>
        <end position="25"/>
    </location>
</feature>
<evidence type="ECO:0000313" key="3">
    <source>
        <dbReference type="Proteomes" id="UP000245974"/>
    </source>
</evidence>
<dbReference type="Proteomes" id="UP000245974">
    <property type="component" value="Unassembled WGS sequence"/>
</dbReference>
<accession>A0A2U3N367</accession>
<dbReference type="OrthoDB" id="6073551at2"/>